<reference evidence="2 3" key="1">
    <citation type="journal article" date="2018" name="PLoS ONE">
        <title>The draft genome of Kipferlia bialata reveals reductive genome evolution in fornicate parasites.</title>
        <authorList>
            <person name="Tanifuji G."/>
            <person name="Takabayashi S."/>
            <person name="Kume K."/>
            <person name="Takagi M."/>
            <person name="Nakayama T."/>
            <person name="Kamikawa R."/>
            <person name="Inagaki Y."/>
            <person name="Hashimoto T."/>
        </authorList>
    </citation>
    <scope>NUCLEOTIDE SEQUENCE [LARGE SCALE GENOMIC DNA]</scope>
    <source>
        <strain evidence="2">NY0173</strain>
    </source>
</reference>
<feature type="region of interest" description="Disordered" evidence="1">
    <location>
        <begin position="20"/>
        <end position="96"/>
    </location>
</feature>
<keyword evidence="3" id="KW-1185">Reference proteome</keyword>
<accession>A0A9K3DC84</accession>
<feature type="compositionally biased region" description="Basic residues" evidence="1">
    <location>
        <begin position="26"/>
        <end position="40"/>
    </location>
</feature>
<feature type="non-terminal residue" evidence="2">
    <location>
        <position position="96"/>
    </location>
</feature>
<gene>
    <name evidence="2" type="ORF">KIPB_014394</name>
</gene>
<feature type="compositionally biased region" description="Basic and acidic residues" evidence="1">
    <location>
        <begin position="41"/>
        <end position="71"/>
    </location>
</feature>
<dbReference type="AlphaFoldDB" id="A0A9K3DC84"/>
<organism evidence="2 3">
    <name type="scientific">Kipferlia bialata</name>
    <dbReference type="NCBI Taxonomy" id="797122"/>
    <lineage>
        <taxon>Eukaryota</taxon>
        <taxon>Metamonada</taxon>
        <taxon>Carpediemonas-like organisms</taxon>
        <taxon>Kipferlia</taxon>
    </lineage>
</organism>
<evidence type="ECO:0000256" key="1">
    <source>
        <dbReference type="SAM" id="MobiDB-lite"/>
    </source>
</evidence>
<evidence type="ECO:0000313" key="2">
    <source>
        <dbReference type="EMBL" id="GIQ91234.1"/>
    </source>
</evidence>
<protein>
    <submittedName>
        <fullName evidence="2">Uncharacterized protein</fullName>
    </submittedName>
</protein>
<dbReference type="Proteomes" id="UP000265618">
    <property type="component" value="Unassembled WGS sequence"/>
</dbReference>
<sequence>MGHLQHSLCCISIAHCIDMADDKGKGGKPQHKGKGGGKPKGKGDGKKEYKGKGGDKRPQKGKGNGEGEREVPSWQKGKAKKHQHDQYHRQSKGEEK</sequence>
<dbReference type="EMBL" id="BDIP01007366">
    <property type="protein sequence ID" value="GIQ91234.1"/>
    <property type="molecule type" value="Genomic_DNA"/>
</dbReference>
<feature type="compositionally biased region" description="Basic and acidic residues" evidence="1">
    <location>
        <begin position="84"/>
        <end position="96"/>
    </location>
</feature>
<evidence type="ECO:0000313" key="3">
    <source>
        <dbReference type="Proteomes" id="UP000265618"/>
    </source>
</evidence>
<name>A0A9K3DC84_9EUKA</name>
<proteinExistence type="predicted"/>
<comment type="caution">
    <text evidence="2">The sequence shown here is derived from an EMBL/GenBank/DDBJ whole genome shotgun (WGS) entry which is preliminary data.</text>
</comment>